<dbReference type="Pfam" id="PF12802">
    <property type="entry name" value="MarR_2"/>
    <property type="match status" value="1"/>
</dbReference>
<dbReference type="OrthoDB" id="9783504at2"/>
<evidence type="ECO:0000313" key="3">
    <source>
        <dbReference type="Proteomes" id="UP000093053"/>
    </source>
</evidence>
<keyword evidence="3" id="KW-1185">Reference proteome</keyword>
<evidence type="ECO:0000313" key="2">
    <source>
        <dbReference type="EMBL" id="ANZ43226.1"/>
    </source>
</evidence>
<protein>
    <submittedName>
        <fullName evidence="2">MarR family transcriptional regulator</fullName>
    </submittedName>
</protein>
<accession>A0A1B2HZT3</accession>
<evidence type="ECO:0000259" key="1">
    <source>
        <dbReference type="PROSITE" id="PS50995"/>
    </source>
</evidence>
<dbReference type="InterPro" id="IPR036388">
    <property type="entry name" value="WH-like_DNA-bd_sf"/>
</dbReference>
<dbReference type="STRING" id="1586287.BBK82_33750"/>
<dbReference type="InterPro" id="IPR039422">
    <property type="entry name" value="MarR/SlyA-like"/>
</dbReference>
<organism evidence="2 3">
    <name type="scientific">Lentzea guizhouensis</name>
    <dbReference type="NCBI Taxonomy" id="1586287"/>
    <lineage>
        <taxon>Bacteria</taxon>
        <taxon>Bacillati</taxon>
        <taxon>Actinomycetota</taxon>
        <taxon>Actinomycetes</taxon>
        <taxon>Pseudonocardiales</taxon>
        <taxon>Pseudonocardiaceae</taxon>
        <taxon>Lentzea</taxon>
    </lineage>
</organism>
<gene>
    <name evidence="2" type="ORF">BBK82_33750</name>
</gene>
<dbReference type="KEGG" id="led:BBK82_33750"/>
<dbReference type="SMART" id="SM00347">
    <property type="entry name" value="HTH_MARR"/>
    <property type="match status" value="1"/>
</dbReference>
<name>A0A1B2HZT3_9PSEU</name>
<dbReference type="GO" id="GO:0003700">
    <property type="term" value="F:DNA-binding transcription factor activity"/>
    <property type="evidence" value="ECO:0007669"/>
    <property type="project" value="InterPro"/>
</dbReference>
<sequence length="211" mass="22773">MTHIDGTAGLDRRLADALERIGHGMRSLAQRTAREHGLSPLQQQAVLALAQQPQARREVAALAQEFDVTTPTMSDAVTALERKGLVSRSPGADGRRRSLTLTVAGLEVATQLSSWDDPLTAALAALPDADRATTLHTLLRVIADLQRAGVVSVARTCTTCRFFGRDEHPDPAAPHHCHLLRVPLPLTALRVDCLEHETAGTPAGKRKQRTI</sequence>
<dbReference type="Proteomes" id="UP000093053">
    <property type="component" value="Chromosome"/>
</dbReference>
<dbReference type="EMBL" id="CP016793">
    <property type="protein sequence ID" value="ANZ43226.1"/>
    <property type="molecule type" value="Genomic_DNA"/>
</dbReference>
<dbReference type="Gene3D" id="1.10.10.10">
    <property type="entry name" value="Winged helix-like DNA-binding domain superfamily/Winged helix DNA-binding domain"/>
    <property type="match status" value="1"/>
</dbReference>
<dbReference type="PANTHER" id="PTHR33164">
    <property type="entry name" value="TRANSCRIPTIONAL REGULATOR, MARR FAMILY"/>
    <property type="match status" value="1"/>
</dbReference>
<dbReference type="InterPro" id="IPR036390">
    <property type="entry name" value="WH_DNA-bd_sf"/>
</dbReference>
<proteinExistence type="predicted"/>
<dbReference type="PANTHER" id="PTHR33164:SF43">
    <property type="entry name" value="HTH-TYPE TRANSCRIPTIONAL REPRESSOR YETL"/>
    <property type="match status" value="1"/>
</dbReference>
<dbReference type="RefSeq" id="WP_065921548.1">
    <property type="nucleotide sequence ID" value="NZ_CP016793.1"/>
</dbReference>
<feature type="domain" description="HTH marR-type" evidence="1">
    <location>
        <begin position="11"/>
        <end position="144"/>
    </location>
</feature>
<dbReference type="PROSITE" id="PS50995">
    <property type="entry name" value="HTH_MARR_2"/>
    <property type="match status" value="1"/>
</dbReference>
<dbReference type="GO" id="GO:0006950">
    <property type="term" value="P:response to stress"/>
    <property type="evidence" value="ECO:0007669"/>
    <property type="project" value="TreeGrafter"/>
</dbReference>
<dbReference type="SUPFAM" id="SSF46785">
    <property type="entry name" value="Winged helix' DNA-binding domain"/>
    <property type="match status" value="1"/>
</dbReference>
<reference evidence="2 3" key="1">
    <citation type="submission" date="2016-07" db="EMBL/GenBank/DDBJ databases">
        <title>Complete genome sequence of the Lentzea guizhouensis DHS C013.</title>
        <authorList>
            <person name="Cao C."/>
        </authorList>
    </citation>
    <scope>NUCLEOTIDE SEQUENCE [LARGE SCALE GENOMIC DNA]</scope>
    <source>
        <strain evidence="2 3">DHS C013</strain>
    </source>
</reference>
<dbReference type="AlphaFoldDB" id="A0A1B2HZT3"/>
<dbReference type="InterPro" id="IPR000835">
    <property type="entry name" value="HTH_MarR-typ"/>
</dbReference>